<feature type="domain" description="Glycosyltransferase 2-like" evidence="1">
    <location>
        <begin position="19"/>
        <end position="157"/>
    </location>
</feature>
<dbReference type="InterPro" id="IPR029044">
    <property type="entry name" value="Nucleotide-diphossugar_trans"/>
</dbReference>
<keyword evidence="3" id="KW-1185">Reference proteome</keyword>
<proteinExistence type="predicted"/>
<dbReference type="EMBL" id="JABSNO010000014">
    <property type="protein sequence ID" value="NRS92915.1"/>
    <property type="molecule type" value="Genomic_DNA"/>
</dbReference>
<reference evidence="2" key="1">
    <citation type="submission" date="2020-05" db="EMBL/GenBank/DDBJ databases">
        <title>Genomic Encyclopedia of Type Strains, Phase IV (KMG-V): Genome sequencing to study the core and pangenomes of soil and plant-associated prokaryotes.</title>
        <authorList>
            <person name="Whitman W."/>
        </authorList>
    </citation>
    <scope>NUCLEOTIDE SEQUENCE</scope>
    <source>
        <strain evidence="2">16F</strain>
    </source>
</reference>
<dbReference type="Proteomes" id="UP000610746">
    <property type="component" value="Unassembled WGS sequence"/>
</dbReference>
<dbReference type="InterPro" id="IPR001173">
    <property type="entry name" value="Glyco_trans_2-like"/>
</dbReference>
<dbReference type="Gene3D" id="3.90.550.10">
    <property type="entry name" value="Spore Coat Polysaccharide Biosynthesis Protein SpsA, Chain A"/>
    <property type="match status" value="1"/>
</dbReference>
<sequence length="388" mass="45146">MEQITFFTEHKVASTIKYCIVIPVKDEEKYILKTLNAFINQVFPNGEKFDFSAFEILLLANNCTDSSASIIKDFQIKHPELNIYLQEITLPEHQANIGFIRRNLMDTAYIRLMENNGGIILTTDGDTEVSTTWVSQNSLEIENGAEAVGGRILLFENELQELDDATFNHHKKDEEYALLVANLECLILGSFEDPWPKHHQHFNGSFAITTECFARSGGIPDVKFLEDCAFFEVLKTVDAKIKHSNNVKVHTSARYIGRTEVGLSFQLNQWKNFTNKENSIFVESCSYTVFKFNLRKKLQNLWITRDSENFDFNEEFQKIDSRLIFNDEILRQFKSGIYFGEFFAQIIRFNEQFWRERFTNTSIDIAIRELKDFIKNYSDISFSHKSIL</sequence>
<dbReference type="PANTHER" id="PTHR43685">
    <property type="entry name" value="GLYCOSYLTRANSFERASE"/>
    <property type="match status" value="1"/>
</dbReference>
<dbReference type="Pfam" id="PF00535">
    <property type="entry name" value="Glycos_transf_2"/>
    <property type="match status" value="1"/>
</dbReference>
<protein>
    <submittedName>
        <fullName evidence="2">Glycosyltransferase involved in cell wall biosynthesis</fullName>
    </submittedName>
</protein>
<gene>
    <name evidence="2" type="ORF">HNQ03_001999</name>
</gene>
<accession>A0A8J8G911</accession>
<dbReference type="AlphaFoldDB" id="A0A8J8G911"/>
<dbReference type="SUPFAM" id="SSF53448">
    <property type="entry name" value="Nucleotide-diphospho-sugar transferases"/>
    <property type="match status" value="1"/>
</dbReference>
<organism evidence="2 3">
    <name type="scientific">Frigoriflavimonas asaccharolytica</name>
    <dbReference type="NCBI Taxonomy" id="2735899"/>
    <lineage>
        <taxon>Bacteria</taxon>
        <taxon>Pseudomonadati</taxon>
        <taxon>Bacteroidota</taxon>
        <taxon>Flavobacteriia</taxon>
        <taxon>Flavobacteriales</taxon>
        <taxon>Weeksellaceae</taxon>
        <taxon>Frigoriflavimonas</taxon>
    </lineage>
</organism>
<dbReference type="InterPro" id="IPR050834">
    <property type="entry name" value="Glycosyltransf_2"/>
</dbReference>
<evidence type="ECO:0000313" key="2">
    <source>
        <dbReference type="EMBL" id="NRS92915.1"/>
    </source>
</evidence>
<comment type="caution">
    <text evidence="2">The sequence shown here is derived from an EMBL/GenBank/DDBJ whole genome shotgun (WGS) entry which is preliminary data.</text>
</comment>
<dbReference type="RefSeq" id="WP_173779503.1">
    <property type="nucleotide sequence ID" value="NZ_JABSNO010000014.1"/>
</dbReference>
<dbReference type="PANTHER" id="PTHR43685:SF14">
    <property type="entry name" value="GLYCOSYLTRANSFERASE 2-LIKE DOMAIN-CONTAINING PROTEIN"/>
    <property type="match status" value="1"/>
</dbReference>
<name>A0A8J8G911_9FLAO</name>
<evidence type="ECO:0000313" key="3">
    <source>
        <dbReference type="Proteomes" id="UP000610746"/>
    </source>
</evidence>
<evidence type="ECO:0000259" key="1">
    <source>
        <dbReference type="Pfam" id="PF00535"/>
    </source>
</evidence>